<evidence type="ECO:0000259" key="8">
    <source>
        <dbReference type="Pfam" id="PF22672"/>
    </source>
</evidence>
<feature type="compositionally biased region" description="Polar residues" evidence="2">
    <location>
        <begin position="1620"/>
        <end position="1629"/>
    </location>
</feature>
<dbReference type="Pfam" id="PF22672">
    <property type="entry name" value="DBL_C"/>
    <property type="match status" value="2"/>
</dbReference>
<dbReference type="Gene3D" id="1.20.1310.20">
    <property type="entry name" value="Duffy-antigen binding domain"/>
    <property type="match status" value="2"/>
</dbReference>
<feature type="domain" description="Duffy-binding-like" evidence="8">
    <location>
        <begin position="1226"/>
        <end position="1371"/>
    </location>
</feature>
<evidence type="ECO:0008006" key="11">
    <source>
        <dbReference type="Google" id="ProtNLM"/>
    </source>
</evidence>
<feature type="compositionally biased region" description="Basic and acidic residues" evidence="2">
    <location>
        <begin position="1682"/>
        <end position="1703"/>
    </location>
</feature>
<dbReference type="InterPro" id="IPR029210">
    <property type="entry name" value="PfEMP1_NTS"/>
</dbReference>
<keyword evidence="3" id="KW-1133">Transmembrane helix</keyword>
<reference evidence="9 10" key="1">
    <citation type="submission" date="2013-02" db="EMBL/GenBank/DDBJ databases">
        <title>The Genome Sequence of Plasmodium falciparum UGT5.1.</title>
        <authorList>
            <consortium name="The Broad Institute Genome Sequencing Platform"/>
            <consortium name="The Broad Institute Genome Sequencing Center for Infectious Disease"/>
            <person name="Neafsey D."/>
            <person name="Cheeseman I."/>
            <person name="Volkman S."/>
            <person name="Adams J."/>
            <person name="Walker B."/>
            <person name="Young S.K."/>
            <person name="Zeng Q."/>
            <person name="Gargeya S."/>
            <person name="Fitzgerald M."/>
            <person name="Haas B."/>
            <person name="Abouelleil A."/>
            <person name="Alvarado L."/>
            <person name="Arachchi H.M."/>
            <person name="Berlin A.M."/>
            <person name="Chapman S.B."/>
            <person name="Dewar J."/>
            <person name="Goldberg J."/>
            <person name="Griggs A."/>
            <person name="Gujja S."/>
            <person name="Hansen M."/>
            <person name="Howarth C."/>
            <person name="Imamovic A."/>
            <person name="Larimer J."/>
            <person name="McCowan C."/>
            <person name="Murphy C."/>
            <person name="Neiman D."/>
            <person name="Pearson M."/>
            <person name="Priest M."/>
            <person name="Roberts A."/>
            <person name="Saif S."/>
            <person name="Shea T."/>
            <person name="Sisk P."/>
            <person name="Sykes S."/>
            <person name="Wortman J."/>
            <person name="Nusbaum C."/>
            <person name="Birren B."/>
        </authorList>
    </citation>
    <scope>NUCLEOTIDE SEQUENCE [LARGE SCALE GENOMIC DNA]</scope>
    <source>
        <strain evidence="9 10">UGT5.1</strain>
    </source>
</reference>
<dbReference type="InterPro" id="IPR004258">
    <property type="entry name" value="DBL"/>
</dbReference>
<dbReference type="FunFam" id="1.20.58.830:FF:000004">
    <property type="entry name" value="Erythrocyte membrane protein 1, PfEMP1"/>
    <property type="match status" value="1"/>
</dbReference>
<evidence type="ECO:0000313" key="9">
    <source>
        <dbReference type="EMBL" id="EWC78456.1"/>
    </source>
</evidence>
<feature type="region of interest" description="Disordered" evidence="2">
    <location>
        <begin position="1189"/>
        <end position="1208"/>
    </location>
</feature>
<name>W7K3F4_PLAFA</name>
<dbReference type="InterPro" id="IPR042202">
    <property type="entry name" value="Duffy-ag-bd_sf"/>
</dbReference>
<dbReference type="Gene3D" id="1.20.58.1930">
    <property type="match status" value="1"/>
</dbReference>
<dbReference type="Pfam" id="PF18562">
    <property type="entry name" value="CIDR1_gamma"/>
    <property type="match status" value="1"/>
</dbReference>
<dbReference type="Pfam" id="PF15447">
    <property type="entry name" value="NTS"/>
    <property type="match status" value="1"/>
</dbReference>
<dbReference type="InterPro" id="IPR054595">
    <property type="entry name" value="DBL_C"/>
</dbReference>
<feature type="domain" description="Cysteine-rich interdomain region 1 gamma" evidence="7">
    <location>
        <begin position="1415"/>
        <end position="1466"/>
    </location>
</feature>
<feature type="region of interest" description="Disordered" evidence="2">
    <location>
        <begin position="453"/>
        <end position="473"/>
    </location>
</feature>
<evidence type="ECO:0000256" key="3">
    <source>
        <dbReference type="SAM" id="Phobius"/>
    </source>
</evidence>
<feature type="coiled-coil region" evidence="1">
    <location>
        <begin position="729"/>
        <end position="756"/>
    </location>
</feature>
<feature type="compositionally biased region" description="Polar residues" evidence="2">
    <location>
        <begin position="1199"/>
        <end position="1208"/>
    </location>
</feature>
<feature type="non-terminal residue" evidence="9">
    <location>
        <position position="1762"/>
    </location>
</feature>
<dbReference type="SUPFAM" id="SSF140924">
    <property type="entry name" value="Duffy binding domain-like"/>
    <property type="match status" value="4"/>
</dbReference>
<dbReference type="Pfam" id="PF03011">
    <property type="entry name" value="PFEMP"/>
    <property type="match status" value="2"/>
</dbReference>
<feature type="compositionally biased region" description="Basic and acidic residues" evidence="2">
    <location>
        <begin position="1028"/>
        <end position="1039"/>
    </location>
</feature>
<evidence type="ECO:0000259" key="5">
    <source>
        <dbReference type="Pfam" id="PF05424"/>
    </source>
</evidence>
<evidence type="ECO:0000259" key="6">
    <source>
        <dbReference type="Pfam" id="PF15447"/>
    </source>
</evidence>
<dbReference type="FunFam" id="1.20.58.1930:FF:000001">
    <property type="entry name" value="Erythrocyte membrane protein 1, PfEMP1"/>
    <property type="match status" value="1"/>
</dbReference>
<feature type="domain" description="Duffy-binding-like" evidence="4">
    <location>
        <begin position="628"/>
        <end position="777"/>
    </location>
</feature>
<accession>W7K3F4</accession>
<feature type="region of interest" description="Disordered" evidence="2">
    <location>
        <begin position="1618"/>
        <end position="1734"/>
    </location>
</feature>
<dbReference type="InterPro" id="IPR008602">
    <property type="entry name" value="Duffy-antigen-binding"/>
</dbReference>
<feature type="transmembrane region" description="Helical" evidence="3">
    <location>
        <begin position="1739"/>
        <end position="1761"/>
    </location>
</feature>
<feature type="region of interest" description="Disordered" evidence="2">
    <location>
        <begin position="1152"/>
        <end position="1177"/>
    </location>
</feature>
<feature type="region of interest" description="Disordered" evidence="2">
    <location>
        <begin position="1001"/>
        <end position="1039"/>
    </location>
</feature>
<feature type="compositionally biased region" description="Acidic residues" evidence="2">
    <location>
        <begin position="1634"/>
        <end position="1646"/>
    </location>
</feature>
<evidence type="ECO:0000259" key="4">
    <source>
        <dbReference type="Pfam" id="PF03011"/>
    </source>
</evidence>
<evidence type="ECO:0000313" key="10">
    <source>
        <dbReference type="Proteomes" id="UP000030697"/>
    </source>
</evidence>
<sequence>MATGSGGDGRDDIEDATAKHLLDSIGKKVYDKVHGDALERSESALKGLLSDAIFESRKIHVTDPCQLDHTVHTNVTSNVIEPCKHKSEKRFSEVSGAECDRKKIKDSKGGACAPFRRLHVCDRNLEQMKTENITTHNLLVDVCMAAKYEGESLKGYHDQYQLTNPGSQLCTVLARSFADIGDIIRGKDLFLGNSKEKNRRDQLESKLKKIFENIKNKNKSTLESLTDEEIREYWWALNRLEVWKAITCDVKSGNNYFRRTCGDENHPTATQGNCRCVTDVPTYFDYVPQYLRWFEEWAEDFCRKKNKKIKDVQKQCRKKDNNSDDRYCSRNGYDCTKTKRAVGKYRMGNQCISCLYGCNPYVDWIDNQRKQFDKQVKKYDEEIKKYTKVASSSSGGRTKRAATTKYEGYEKKFYDIFKTKYNDEGLNKFLEKLSNEEICTKITEKEEGRINFKEVNSGGASGASSTSDTSGTNDIKNGTFYRSKYCQPCPHCGVKRNGSGWEEKDTDQCNIKLYKPKDGQEGTPINFLYSGEGEKDIAEKLEQFCQAQNGNSSNANGSGGSGTGGGNSDCSLCEPWQCYQSDQLDKVGEGEDDDLEYENEVKSSGGLCILQKTKGKEKVNKQKTFHDFFYYWVAHMLKDSIYWRTKKLDKCINNTNKSKACKKNKCNSDCECFKRWVNRKRTEWENIKIHFLKQDDFKEWKHNQVLELLLKKDELLTSLQEAYGDTEDIKRIRKMLDEEEEKNEEAAEVGADNENKTTIDKLLKHELKEAEECIKKPTCLPPPRQSAARAETPKDEGTQRPASEDGNVENDAEGDDDEDEDEDEVEEASEEAPQPEDQVEEPTATTTPEDDVNVCETVATALEDMDTLQKACSTKYEKGREKFPNWKCISSGSDSTTKPGAEGAPGSGGVTATGSVCVPPRRRRLYVGKLHDWASGGNTQVSGEAQPQAVSSGTTLTTSAGTSPTSHLRDDSALRDAFIESAAVETFFLWHKYKKEWEQKNKPQNGLGGAAGELQPLSGGSGGDENDKDPQEQLKEGKIPEEFLRQMFYTLADYKDILFSGSNDTTSVSKGTSNSNDIKNIVLEASGTEDEKEKMKEIQKKIQEHINSVSTPPPTPVQQPSDKRTALWSTFAQPIWNGMICALTYTDNTDTDQKGGTPKQNEGLKDALLESGKPKNTQYQYKTVELKEENSVTDGPRGLTQSQASGEKTTLTDFISRPPYFRYLEEWGETFCKERKKRLEKIKEDCYRNGGTDEKQYSGDGEDCNEILNENPGTFKDLGSSCPKSCSSYRKWIQRKKTEYEKQQNAFTKQKKKCKTESNGAAPNNEGNGVCGSVTMCNSAEAFLQNLGSCKKYNGEGKKFFDKNGDTFKHTNLCDPCSEFKVKCNGGVCAGDGTKGNCNGGTITTGNFNKMGTCTEDVVMRVSDKNANEFEGDLEDCRDADIFQGIKENKWSCRNVCGYVVCKPKNVNGKNEGTYIIQIRALVRRWVEYFLEDYNKIKQKISHCTKNRNGSTCIKDCEKKCNCVEKWIKEKEKEWKEIKKRFNEQYKDQTAYNVTSVLETLQPQTDVNKAIKPCKDLDNFKTSCGLNGDDSSQKKGGKDNDLVLCLLKKLEKKISECKNQHSGQQQAQCQDPPPEPDDEDLLLEEEQNPKNMRPGFCPQNDTTEQQEETDGTCDAVNPSGEVKTKKEERDPAADGEETPKEEAPVEPPSPVPSTPTPGPAPAPPAVPPKPEVEPPLKTALVTSTLAWSVGIGFAALTYWWLK</sequence>
<gene>
    <name evidence="9" type="ORF">C923_00831</name>
</gene>
<feature type="region of interest" description="Disordered" evidence="2">
    <location>
        <begin position="937"/>
        <end position="969"/>
    </location>
</feature>
<dbReference type="Proteomes" id="UP000030697">
    <property type="component" value="Unassembled WGS sequence"/>
</dbReference>
<feature type="coiled-coil region" evidence="1">
    <location>
        <begin position="193"/>
        <end position="220"/>
    </location>
</feature>
<dbReference type="Pfam" id="PF05424">
    <property type="entry name" value="Duffy_binding"/>
    <property type="match status" value="2"/>
</dbReference>
<feature type="compositionally biased region" description="Low complexity" evidence="2">
    <location>
        <begin position="951"/>
        <end position="966"/>
    </location>
</feature>
<keyword evidence="3" id="KW-0812">Transmembrane</keyword>
<dbReference type="EMBL" id="KE124430">
    <property type="protein sequence ID" value="EWC78456.1"/>
    <property type="molecule type" value="Genomic_DNA"/>
</dbReference>
<dbReference type="FunFam" id="1.20.58.830:FF:000001">
    <property type="entry name" value="Erythrocyte membrane protein 1, PfEMP1"/>
    <property type="match status" value="1"/>
</dbReference>
<feature type="compositionally biased region" description="Polar residues" evidence="2">
    <location>
        <begin position="888"/>
        <end position="898"/>
    </location>
</feature>
<keyword evidence="1" id="KW-0175">Coiled coil</keyword>
<organism evidence="9 10">
    <name type="scientific">Plasmodium falciparum UGT5.1</name>
    <dbReference type="NCBI Taxonomy" id="1237627"/>
    <lineage>
        <taxon>Eukaryota</taxon>
        <taxon>Sar</taxon>
        <taxon>Alveolata</taxon>
        <taxon>Apicomplexa</taxon>
        <taxon>Aconoidasida</taxon>
        <taxon>Haemosporida</taxon>
        <taxon>Plasmodiidae</taxon>
        <taxon>Plasmodium</taxon>
        <taxon>Plasmodium (Laverania)</taxon>
    </lineage>
</organism>
<feature type="domain" description="Duffy-antigen binding" evidence="5">
    <location>
        <begin position="110"/>
        <end position="292"/>
    </location>
</feature>
<feature type="domain" description="Duffy-binding-like" evidence="4">
    <location>
        <begin position="1482"/>
        <end position="1624"/>
    </location>
</feature>
<feature type="domain" description="Plasmodium falciparum erythrocyte membrane protein-1 N-terminal segment" evidence="6">
    <location>
        <begin position="17"/>
        <end position="52"/>
    </location>
</feature>
<evidence type="ECO:0000259" key="7">
    <source>
        <dbReference type="Pfam" id="PF18562"/>
    </source>
</evidence>
<feature type="compositionally biased region" description="Pro residues" evidence="2">
    <location>
        <begin position="1705"/>
        <end position="1729"/>
    </location>
</feature>
<feature type="region of interest" description="Disordered" evidence="2">
    <location>
        <begin position="888"/>
        <end position="914"/>
    </location>
</feature>
<feature type="compositionally biased region" description="Acidic residues" evidence="2">
    <location>
        <begin position="806"/>
        <end position="840"/>
    </location>
</feature>
<feature type="domain" description="Duffy-antigen binding" evidence="5">
    <location>
        <begin position="916"/>
        <end position="1154"/>
    </location>
</feature>
<feature type="compositionally biased region" description="Low complexity" evidence="2">
    <location>
        <begin position="456"/>
        <end position="473"/>
    </location>
</feature>
<proteinExistence type="predicted"/>
<dbReference type="GO" id="GO:0016020">
    <property type="term" value="C:membrane"/>
    <property type="evidence" value="ECO:0007669"/>
    <property type="project" value="InterPro"/>
</dbReference>
<feature type="domain" description="Duffy-binding-like" evidence="8">
    <location>
        <begin position="296"/>
        <end position="455"/>
    </location>
</feature>
<keyword evidence="3" id="KW-0472">Membrane</keyword>
<evidence type="ECO:0000256" key="1">
    <source>
        <dbReference type="SAM" id="Coils"/>
    </source>
</evidence>
<feature type="compositionally biased region" description="Polar residues" evidence="2">
    <location>
        <begin position="937"/>
        <end position="950"/>
    </location>
</feature>
<evidence type="ECO:0000256" key="2">
    <source>
        <dbReference type="SAM" id="MobiDB-lite"/>
    </source>
</evidence>
<dbReference type="Gene3D" id="1.20.58.830">
    <property type="match status" value="3"/>
</dbReference>
<dbReference type="InterPro" id="IPR041480">
    <property type="entry name" value="CIDR1_gamma"/>
</dbReference>
<feature type="region of interest" description="Disordered" evidence="2">
    <location>
        <begin position="774"/>
        <end position="853"/>
    </location>
</feature>
<protein>
    <recommendedName>
        <fullName evidence="11">Duffy-binding-like domain-containing protein</fullName>
    </recommendedName>
</protein>
<dbReference type="GO" id="GO:0046789">
    <property type="term" value="F:host cell surface receptor binding"/>
    <property type="evidence" value="ECO:0007669"/>
    <property type="project" value="InterPro"/>
</dbReference>